<evidence type="ECO:0000313" key="7">
    <source>
        <dbReference type="EMBL" id="MUL36687.1"/>
    </source>
</evidence>
<dbReference type="Pfam" id="PF03706">
    <property type="entry name" value="LPG_synthase_TM"/>
    <property type="match status" value="1"/>
</dbReference>
<dbReference type="RefSeq" id="WP_105221500.1">
    <property type="nucleotide sequence ID" value="NZ_CAWNSU010000096.1"/>
</dbReference>
<feature type="transmembrane region" description="Helical" evidence="6">
    <location>
        <begin position="150"/>
        <end position="174"/>
    </location>
</feature>
<proteinExistence type="predicted"/>
<organism evidence="7 8">
    <name type="scientific">Gloeocapsopsis dulcis AAB1 = 1H9</name>
    <dbReference type="NCBI Taxonomy" id="1433147"/>
    <lineage>
        <taxon>Bacteria</taxon>
        <taxon>Bacillati</taxon>
        <taxon>Cyanobacteriota</taxon>
        <taxon>Cyanophyceae</taxon>
        <taxon>Oscillatoriophycideae</taxon>
        <taxon>Chroococcales</taxon>
        <taxon>Chroococcaceae</taxon>
        <taxon>Gloeocapsopsis</taxon>
        <taxon>Gloeocapsopsis dulcis</taxon>
    </lineage>
</organism>
<evidence type="ECO:0000313" key="8">
    <source>
        <dbReference type="Proteomes" id="UP000441797"/>
    </source>
</evidence>
<comment type="subcellular location">
    <subcellularLocation>
        <location evidence="1">Cell membrane</location>
        <topology evidence="1">Multi-pass membrane protein</topology>
    </subcellularLocation>
</comment>
<gene>
    <name evidence="7" type="ORF">BWI75_10090</name>
</gene>
<accession>A0A6N8FX09</accession>
<evidence type="ECO:0000256" key="1">
    <source>
        <dbReference type="ARBA" id="ARBA00004651"/>
    </source>
</evidence>
<dbReference type="InterPro" id="IPR022791">
    <property type="entry name" value="L-PG_synthase/AglD"/>
</dbReference>
<evidence type="ECO:0000256" key="5">
    <source>
        <dbReference type="ARBA" id="ARBA00023136"/>
    </source>
</evidence>
<evidence type="ECO:0000256" key="4">
    <source>
        <dbReference type="ARBA" id="ARBA00022989"/>
    </source>
</evidence>
<feature type="transmembrane region" description="Helical" evidence="6">
    <location>
        <begin position="12"/>
        <end position="28"/>
    </location>
</feature>
<sequence>MIYSLFRSKKVWSIFFTVCLIVLFGSILKPSDILSALSQVGLEGVAKLFFLVGFTQILRALRFLELFSVKTSIPFFLIFQITCIYQFLNHILPVRSGELSLPLLLKRHSNYPYISSVASLLLTRIHDALALATIVCIGVGVAVLQGRIASFWLSSLVLILVAIALVIGLFIFITKNQQLARKSRERVTAYKGINKIFIKVNTLIKSFYNELLIYRQLPLHLKLFSYSILLWLAIFILFWVVLQSLGFSMSLSEVVLGSSLANLTQLLPISTLGNIGTLEAGWVFGFTLLGFDSYRMLTAGIVMHVIVILAAGIYGVLSWIGLSVRSATIKR</sequence>
<evidence type="ECO:0000256" key="3">
    <source>
        <dbReference type="ARBA" id="ARBA00022692"/>
    </source>
</evidence>
<keyword evidence="5 6" id="KW-0472">Membrane</keyword>
<keyword evidence="3 6" id="KW-0812">Transmembrane</keyword>
<dbReference type="PANTHER" id="PTHR39087:SF2">
    <property type="entry name" value="UPF0104 MEMBRANE PROTEIN MJ1595"/>
    <property type="match status" value="1"/>
</dbReference>
<keyword evidence="4 6" id="KW-1133">Transmembrane helix</keyword>
<feature type="transmembrane region" description="Helical" evidence="6">
    <location>
        <begin position="266"/>
        <end position="289"/>
    </location>
</feature>
<dbReference type="NCBIfam" id="TIGR00374">
    <property type="entry name" value="flippase-like domain"/>
    <property type="match status" value="1"/>
</dbReference>
<evidence type="ECO:0000256" key="2">
    <source>
        <dbReference type="ARBA" id="ARBA00022475"/>
    </source>
</evidence>
<dbReference type="Proteomes" id="UP000441797">
    <property type="component" value="Unassembled WGS sequence"/>
</dbReference>
<keyword evidence="2" id="KW-1003">Cell membrane</keyword>
<feature type="transmembrane region" description="Helical" evidence="6">
    <location>
        <begin position="40"/>
        <end position="61"/>
    </location>
</feature>
<dbReference type="EMBL" id="NAPY01000013">
    <property type="protein sequence ID" value="MUL36687.1"/>
    <property type="molecule type" value="Genomic_DNA"/>
</dbReference>
<dbReference type="OrthoDB" id="421014at2"/>
<feature type="transmembrane region" description="Helical" evidence="6">
    <location>
        <begin position="73"/>
        <end position="92"/>
    </location>
</feature>
<comment type="caution">
    <text evidence="7">The sequence shown here is derived from an EMBL/GenBank/DDBJ whole genome shotgun (WGS) entry which is preliminary data.</text>
</comment>
<name>A0A6N8FX09_9CHRO</name>
<feature type="transmembrane region" description="Helical" evidence="6">
    <location>
        <begin position="301"/>
        <end position="322"/>
    </location>
</feature>
<dbReference type="PANTHER" id="PTHR39087">
    <property type="entry name" value="UPF0104 MEMBRANE PROTEIN MJ1595"/>
    <property type="match status" value="1"/>
</dbReference>
<feature type="transmembrane region" description="Helical" evidence="6">
    <location>
        <begin position="113"/>
        <end position="144"/>
    </location>
</feature>
<protein>
    <recommendedName>
        <fullName evidence="9">Flippase-like domain-containing protein</fullName>
    </recommendedName>
</protein>
<keyword evidence="8" id="KW-1185">Reference proteome</keyword>
<dbReference type="AlphaFoldDB" id="A0A6N8FX09"/>
<reference evidence="7 8" key="1">
    <citation type="journal article" date="2019" name="Front. Microbiol.">
        <title>Genomic Features for Desiccation Tolerance and Sugar Biosynthesis in the Extremophile Gloeocapsopsis sp. UTEX B3054.</title>
        <authorList>
            <person name="Urrejola C."/>
            <person name="Alcorta J."/>
            <person name="Salas L."/>
            <person name="Vasquez M."/>
            <person name="Polz M.F."/>
            <person name="Vicuna R."/>
            <person name="Diez B."/>
        </authorList>
    </citation>
    <scope>NUCLEOTIDE SEQUENCE [LARGE SCALE GENOMIC DNA]</scope>
    <source>
        <strain evidence="7 8">1H9</strain>
    </source>
</reference>
<feature type="transmembrane region" description="Helical" evidence="6">
    <location>
        <begin position="223"/>
        <end position="246"/>
    </location>
</feature>
<dbReference type="GO" id="GO:0005886">
    <property type="term" value="C:plasma membrane"/>
    <property type="evidence" value="ECO:0007669"/>
    <property type="project" value="UniProtKB-SubCell"/>
</dbReference>
<evidence type="ECO:0008006" key="9">
    <source>
        <dbReference type="Google" id="ProtNLM"/>
    </source>
</evidence>
<evidence type="ECO:0000256" key="6">
    <source>
        <dbReference type="SAM" id="Phobius"/>
    </source>
</evidence>